<feature type="transmembrane region" description="Helical" evidence="11">
    <location>
        <begin position="20"/>
        <end position="39"/>
    </location>
</feature>
<evidence type="ECO:0000256" key="7">
    <source>
        <dbReference type="ARBA" id="ARBA00022989"/>
    </source>
</evidence>
<evidence type="ECO:0000256" key="9">
    <source>
        <dbReference type="ARBA" id="ARBA00023180"/>
    </source>
</evidence>
<evidence type="ECO:0000256" key="3">
    <source>
        <dbReference type="ARBA" id="ARBA00022676"/>
    </source>
</evidence>
<evidence type="ECO:0000313" key="12">
    <source>
        <dbReference type="EMBL" id="KAL3858368.1"/>
    </source>
</evidence>
<dbReference type="PANTHER" id="PTHR19297">
    <property type="entry name" value="GLYCOSYLTRANSFERASE 14 FAMILY MEMBER"/>
    <property type="match status" value="1"/>
</dbReference>
<keyword evidence="8 11" id="KW-0472">Membrane</keyword>
<name>A0ABD3VC66_SINWO</name>
<dbReference type="EMBL" id="JBJQND010000013">
    <property type="protein sequence ID" value="KAL3858369.1"/>
    <property type="molecule type" value="Genomic_DNA"/>
</dbReference>
<evidence type="ECO:0000256" key="11">
    <source>
        <dbReference type="SAM" id="Phobius"/>
    </source>
</evidence>
<keyword evidence="4" id="KW-0808">Transferase</keyword>
<keyword evidence="13" id="KW-1185">Reference proteome</keyword>
<comment type="caution">
    <text evidence="12">The sequence shown here is derived from an EMBL/GenBank/DDBJ whole genome shotgun (WGS) entry which is preliminary data.</text>
</comment>
<keyword evidence="7 11" id="KW-1133">Transmembrane helix</keyword>
<accession>A0ABD3VC66</accession>
<dbReference type="Proteomes" id="UP001634394">
    <property type="component" value="Unassembled WGS sequence"/>
</dbReference>
<comment type="similarity">
    <text evidence="10">Belongs to the glycosyltransferase 14 family.</text>
</comment>
<evidence type="ECO:0000256" key="8">
    <source>
        <dbReference type="ARBA" id="ARBA00023136"/>
    </source>
</evidence>
<evidence type="ECO:0000313" key="13">
    <source>
        <dbReference type="Proteomes" id="UP001634394"/>
    </source>
</evidence>
<comment type="subcellular location">
    <subcellularLocation>
        <location evidence="1">Membrane</location>
        <topology evidence="1">Single-pass type II membrane protein</topology>
    </subcellularLocation>
</comment>
<evidence type="ECO:0000256" key="10">
    <source>
        <dbReference type="ARBA" id="ARBA00038150"/>
    </source>
</evidence>
<keyword evidence="6" id="KW-0735">Signal-anchor</keyword>
<gene>
    <name evidence="12" type="ORF">ACJMK2_012961</name>
</gene>
<dbReference type="GO" id="GO:0016757">
    <property type="term" value="F:glycosyltransferase activity"/>
    <property type="evidence" value="ECO:0007669"/>
    <property type="project" value="UniProtKB-KW"/>
</dbReference>
<proteinExistence type="inferred from homology"/>
<dbReference type="AlphaFoldDB" id="A0ABD3VC66"/>
<dbReference type="PANTHER" id="PTHR19297:SF185">
    <property type="entry name" value="BETA-1,3-GALACTOSYL-O-GLYCOSYL-GLYCOPROTEIN BETA-1,6-N-ACETYLGLUCOSAMINYLTRANSFERASE 3"/>
    <property type="match status" value="1"/>
</dbReference>
<reference evidence="12 13" key="1">
    <citation type="submission" date="2024-11" db="EMBL/GenBank/DDBJ databases">
        <title>Chromosome-level genome assembly of the freshwater bivalve Anodonta woodiana.</title>
        <authorList>
            <person name="Chen X."/>
        </authorList>
    </citation>
    <scope>NUCLEOTIDE SEQUENCE [LARGE SCALE GENOMIC DNA]</scope>
    <source>
        <strain evidence="12">MN2024</strain>
        <tissue evidence="12">Gills</tissue>
    </source>
</reference>
<organism evidence="12 13">
    <name type="scientific">Sinanodonta woodiana</name>
    <name type="common">Chinese pond mussel</name>
    <name type="synonym">Anodonta woodiana</name>
    <dbReference type="NCBI Taxonomy" id="1069815"/>
    <lineage>
        <taxon>Eukaryota</taxon>
        <taxon>Metazoa</taxon>
        <taxon>Spiralia</taxon>
        <taxon>Lophotrochozoa</taxon>
        <taxon>Mollusca</taxon>
        <taxon>Bivalvia</taxon>
        <taxon>Autobranchia</taxon>
        <taxon>Heteroconchia</taxon>
        <taxon>Palaeoheterodonta</taxon>
        <taxon>Unionida</taxon>
        <taxon>Unionoidea</taxon>
        <taxon>Unionidae</taxon>
        <taxon>Unioninae</taxon>
        <taxon>Sinanodonta</taxon>
    </lineage>
</organism>
<dbReference type="EMBL" id="JBJQND010000013">
    <property type="protein sequence ID" value="KAL3858368.1"/>
    <property type="molecule type" value="Genomic_DNA"/>
</dbReference>
<dbReference type="GO" id="GO:0016020">
    <property type="term" value="C:membrane"/>
    <property type="evidence" value="ECO:0007669"/>
    <property type="project" value="UniProtKB-SubCell"/>
</dbReference>
<evidence type="ECO:0000256" key="6">
    <source>
        <dbReference type="ARBA" id="ARBA00022968"/>
    </source>
</evidence>
<dbReference type="InterPro" id="IPR003406">
    <property type="entry name" value="Glyco_trans_14"/>
</dbReference>
<protein>
    <submittedName>
        <fullName evidence="12">Uncharacterized protein</fullName>
    </submittedName>
</protein>
<evidence type="ECO:0000256" key="1">
    <source>
        <dbReference type="ARBA" id="ARBA00004606"/>
    </source>
</evidence>
<keyword evidence="3" id="KW-0328">Glycosyltransferase</keyword>
<dbReference type="Pfam" id="PF02485">
    <property type="entry name" value="Branch"/>
    <property type="match status" value="1"/>
</dbReference>
<keyword evidence="5 11" id="KW-0812">Transmembrane</keyword>
<comment type="pathway">
    <text evidence="2">Protein modification; protein glycosylation.</text>
</comment>
<evidence type="ECO:0000256" key="4">
    <source>
        <dbReference type="ARBA" id="ARBA00022679"/>
    </source>
</evidence>
<evidence type="ECO:0000256" key="2">
    <source>
        <dbReference type="ARBA" id="ARBA00004922"/>
    </source>
</evidence>
<keyword evidence="9" id="KW-0325">Glycoprotein</keyword>
<evidence type="ECO:0000256" key="5">
    <source>
        <dbReference type="ARBA" id="ARBA00022692"/>
    </source>
</evidence>
<sequence>MVCTVLVQNLDPKMARAIRYFVYVIFAVTLSIFIFLVWIERTHIPHPLQLQRKLARQALGYDHRGLSENGLDYPVFFGNVNSKEFEDNDLENYLKKMSCSKLIKGDAYEMQRGMDFLRLKNFTFPHRKDENVAGDFQDCEKFKQRRGYITGSQPQEEVDFPIAYSILFHENLEQLERLLRVIYRPQNQYCIHVDRKSPDTLINAVKTLADCFENVFIASKLEIVIYASYTRLLADINCMKDLVNNEKPWEYLLNMASSELPLKTNSELVQILKVFNGSNDIHEVLNLRIFERFEKKHFTFINERTRTGYMIHTEKEKEDPPFDLVITKGNAYNIFSRAFVEFALTDEIAIDLLGWSADTLTPDEHYWATLNNLYSNEFLDTPGGYRGDPDKKPYIARYIGWKTDKLKDRCKAQRYVHNICVFSIADLPVLQGRMEVIANKFDITYDPLAYRCMEELIVNRTRSRAKITNIHKYKKLLFIGGKT</sequence>